<evidence type="ECO:0000256" key="5">
    <source>
        <dbReference type="SAM" id="MobiDB-lite"/>
    </source>
</evidence>
<feature type="DNA-binding region" description="H-T-H motif" evidence="4">
    <location>
        <begin position="42"/>
        <end position="61"/>
    </location>
</feature>
<organism evidence="7 8">
    <name type="scientific">Oharaeibacter diazotrophicus</name>
    <dbReference type="NCBI Taxonomy" id="1920512"/>
    <lineage>
        <taxon>Bacteria</taxon>
        <taxon>Pseudomonadati</taxon>
        <taxon>Pseudomonadota</taxon>
        <taxon>Alphaproteobacteria</taxon>
        <taxon>Hyphomicrobiales</taxon>
        <taxon>Pleomorphomonadaceae</taxon>
        <taxon>Oharaeibacter</taxon>
    </lineage>
</organism>
<dbReference type="InterPro" id="IPR050109">
    <property type="entry name" value="HTH-type_TetR-like_transc_reg"/>
</dbReference>
<dbReference type="Pfam" id="PF17937">
    <property type="entry name" value="TetR_C_28"/>
    <property type="match status" value="1"/>
</dbReference>
<dbReference type="PANTHER" id="PTHR30055">
    <property type="entry name" value="HTH-TYPE TRANSCRIPTIONAL REGULATOR RUTR"/>
    <property type="match status" value="1"/>
</dbReference>
<dbReference type="AlphaFoldDB" id="A0A4R6RGE3"/>
<dbReference type="InterPro" id="IPR041479">
    <property type="entry name" value="TetR_CgmR_C"/>
</dbReference>
<evidence type="ECO:0000256" key="2">
    <source>
        <dbReference type="ARBA" id="ARBA00023125"/>
    </source>
</evidence>
<dbReference type="PROSITE" id="PS50977">
    <property type="entry name" value="HTH_TETR_2"/>
    <property type="match status" value="1"/>
</dbReference>
<keyword evidence="1" id="KW-0805">Transcription regulation</keyword>
<dbReference type="SUPFAM" id="SSF46689">
    <property type="entry name" value="Homeodomain-like"/>
    <property type="match status" value="1"/>
</dbReference>
<evidence type="ECO:0000256" key="3">
    <source>
        <dbReference type="ARBA" id="ARBA00023163"/>
    </source>
</evidence>
<keyword evidence="8" id="KW-1185">Reference proteome</keyword>
<dbReference type="InterPro" id="IPR009057">
    <property type="entry name" value="Homeodomain-like_sf"/>
</dbReference>
<dbReference type="PRINTS" id="PR00455">
    <property type="entry name" value="HTHTETR"/>
</dbReference>
<dbReference type="PANTHER" id="PTHR30055:SF234">
    <property type="entry name" value="HTH-TYPE TRANSCRIPTIONAL REGULATOR BETI"/>
    <property type="match status" value="1"/>
</dbReference>
<accession>A0A4R6RGE3</accession>
<proteinExistence type="predicted"/>
<dbReference type="RefSeq" id="WP_165644421.1">
    <property type="nucleotide sequence ID" value="NZ_BSPM01000004.1"/>
</dbReference>
<dbReference type="Pfam" id="PF00440">
    <property type="entry name" value="TetR_N"/>
    <property type="match status" value="1"/>
</dbReference>
<evidence type="ECO:0000256" key="4">
    <source>
        <dbReference type="PROSITE-ProRule" id="PRU00335"/>
    </source>
</evidence>
<sequence>MAPVTHKPAAAGKPARGRPNSRDRILTAAADLVAEAGAVHVSLDAVAERAGVSKGGLLYNFPNKQTLLKALVAEHLIDLDLRRADAEETVAGGRNAAARAHLAVKGGCDVGPPPCGLLAAFAENPDLLAPVRANVAAFAGRLREADDPELSLIAFLAVEGLNSLDLFEINPLTADERAAVLARLGRILGAA</sequence>
<name>A0A4R6RGE3_9HYPH</name>
<dbReference type="EMBL" id="SNXY01000007">
    <property type="protein sequence ID" value="TDP85215.1"/>
    <property type="molecule type" value="Genomic_DNA"/>
</dbReference>
<evidence type="ECO:0000313" key="8">
    <source>
        <dbReference type="Proteomes" id="UP000294547"/>
    </source>
</evidence>
<reference evidence="7 8" key="1">
    <citation type="submission" date="2019-03" db="EMBL/GenBank/DDBJ databases">
        <title>Genomic Encyclopedia of Type Strains, Phase IV (KMG-IV): sequencing the most valuable type-strain genomes for metagenomic binning, comparative biology and taxonomic classification.</title>
        <authorList>
            <person name="Goeker M."/>
        </authorList>
    </citation>
    <scope>NUCLEOTIDE SEQUENCE [LARGE SCALE GENOMIC DNA]</scope>
    <source>
        <strain evidence="7 8">DSM 102969</strain>
    </source>
</reference>
<protein>
    <submittedName>
        <fullName evidence="7">TetR family transcriptional regulator</fullName>
    </submittedName>
</protein>
<keyword evidence="3" id="KW-0804">Transcription</keyword>
<evidence type="ECO:0000256" key="1">
    <source>
        <dbReference type="ARBA" id="ARBA00023015"/>
    </source>
</evidence>
<dbReference type="GO" id="GO:0003700">
    <property type="term" value="F:DNA-binding transcription factor activity"/>
    <property type="evidence" value="ECO:0007669"/>
    <property type="project" value="TreeGrafter"/>
</dbReference>
<comment type="caution">
    <text evidence="7">The sequence shown here is derived from an EMBL/GenBank/DDBJ whole genome shotgun (WGS) entry which is preliminary data.</text>
</comment>
<feature type="compositionally biased region" description="Low complexity" evidence="5">
    <location>
        <begin position="7"/>
        <end position="18"/>
    </location>
</feature>
<dbReference type="InterPro" id="IPR001647">
    <property type="entry name" value="HTH_TetR"/>
</dbReference>
<evidence type="ECO:0000259" key="6">
    <source>
        <dbReference type="PROSITE" id="PS50977"/>
    </source>
</evidence>
<gene>
    <name evidence="7" type="ORF">EDD54_2063</name>
</gene>
<dbReference type="Proteomes" id="UP000294547">
    <property type="component" value="Unassembled WGS sequence"/>
</dbReference>
<feature type="domain" description="HTH tetR-type" evidence="6">
    <location>
        <begin position="19"/>
        <end position="79"/>
    </location>
</feature>
<dbReference type="Gene3D" id="1.10.357.10">
    <property type="entry name" value="Tetracycline Repressor, domain 2"/>
    <property type="match status" value="1"/>
</dbReference>
<feature type="region of interest" description="Disordered" evidence="5">
    <location>
        <begin position="1"/>
        <end position="22"/>
    </location>
</feature>
<keyword evidence="2 4" id="KW-0238">DNA-binding</keyword>
<evidence type="ECO:0000313" key="7">
    <source>
        <dbReference type="EMBL" id="TDP85215.1"/>
    </source>
</evidence>
<dbReference type="GO" id="GO:0000976">
    <property type="term" value="F:transcription cis-regulatory region binding"/>
    <property type="evidence" value="ECO:0007669"/>
    <property type="project" value="TreeGrafter"/>
</dbReference>